<dbReference type="InterPro" id="IPR050266">
    <property type="entry name" value="AB_hydrolase_sf"/>
</dbReference>
<accession>A0A372G0G4</accession>
<dbReference type="Gene3D" id="3.40.50.1820">
    <property type="entry name" value="alpha/beta hydrolase"/>
    <property type="match status" value="1"/>
</dbReference>
<dbReference type="InterPro" id="IPR000073">
    <property type="entry name" value="AB_hydrolase_1"/>
</dbReference>
<evidence type="ECO:0000313" key="4">
    <source>
        <dbReference type="EMBL" id="RFS46561.1"/>
    </source>
</evidence>
<name>A0A372G0G4_9ACTN</name>
<dbReference type="PANTHER" id="PTHR43798">
    <property type="entry name" value="MONOACYLGLYCEROL LIPASE"/>
    <property type="match status" value="1"/>
</dbReference>
<organism evidence="4 5">
    <name type="scientific">Micromonospora craniellae</name>
    <dbReference type="NCBI Taxonomy" id="2294034"/>
    <lineage>
        <taxon>Bacteria</taxon>
        <taxon>Bacillati</taxon>
        <taxon>Actinomycetota</taxon>
        <taxon>Actinomycetes</taxon>
        <taxon>Micromonosporales</taxon>
        <taxon>Micromonosporaceae</taxon>
        <taxon>Micromonospora</taxon>
    </lineage>
</organism>
<dbReference type="Pfam" id="PF12697">
    <property type="entry name" value="Abhydrolase_6"/>
    <property type="match status" value="1"/>
</dbReference>
<dbReference type="EMBL" id="QVFU01000008">
    <property type="protein sequence ID" value="RFS46561.1"/>
    <property type="molecule type" value="Genomic_DNA"/>
</dbReference>
<proteinExistence type="predicted"/>
<reference evidence="4 5" key="1">
    <citation type="submission" date="2018-08" db="EMBL/GenBank/DDBJ databases">
        <title>Verrucosispora craniellae sp. nov., isolated from a marine sponge in the South China Sea.</title>
        <authorList>
            <person name="Li L."/>
            <person name="Lin H.W."/>
        </authorList>
    </citation>
    <scope>NUCLEOTIDE SEQUENCE [LARGE SCALE GENOMIC DNA]</scope>
    <source>
        <strain evidence="4 5">LHW63014</strain>
    </source>
</reference>
<keyword evidence="5" id="KW-1185">Reference proteome</keyword>
<dbReference type="AlphaFoldDB" id="A0A372G0G4"/>
<comment type="caution">
    <text evidence="4">The sequence shown here is derived from an EMBL/GenBank/DDBJ whole genome shotgun (WGS) entry which is preliminary data.</text>
</comment>
<dbReference type="RefSeq" id="WP_117227823.1">
    <property type="nucleotide sequence ID" value="NZ_CP061725.1"/>
</dbReference>
<gene>
    <name evidence="4" type="ORF">D0Q02_10720</name>
</gene>
<dbReference type="GO" id="GO:0016787">
    <property type="term" value="F:hydrolase activity"/>
    <property type="evidence" value="ECO:0007669"/>
    <property type="project" value="UniProtKB-KW"/>
</dbReference>
<evidence type="ECO:0000313" key="5">
    <source>
        <dbReference type="Proteomes" id="UP000262621"/>
    </source>
</evidence>
<dbReference type="Proteomes" id="UP000262621">
    <property type="component" value="Unassembled WGS sequence"/>
</dbReference>
<evidence type="ECO:0000256" key="2">
    <source>
        <dbReference type="SAM" id="MobiDB-lite"/>
    </source>
</evidence>
<dbReference type="InterPro" id="IPR029058">
    <property type="entry name" value="AB_hydrolase_fold"/>
</dbReference>
<dbReference type="PRINTS" id="PR00111">
    <property type="entry name" value="ABHYDROLASE"/>
</dbReference>
<evidence type="ECO:0000259" key="3">
    <source>
        <dbReference type="Pfam" id="PF12697"/>
    </source>
</evidence>
<protein>
    <submittedName>
        <fullName evidence="4">Alpha/beta fold hydrolase</fullName>
    </submittedName>
</protein>
<dbReference type="OrthoDB" id="27092at2"/>
<dbReference type="GO" id="GO:0016020">
    <property type="term" value="C:membrane"/>
    <property type="evidence" value="ECO:0007669"/>
    <property type="project" value="TreeGrafter"/>
</dbReference>
<keyword evidence="1 4" id="KW-0378">Hydrolase</keyword>
<feature type="domain" description="AB hydrolase-1" evidence="3">
    <location>
        <begin position="14"/>
        <end position="254"/>
    </location>
</feature>
<dbReference type="PANTHER" id="PTHR43798:SF31">
    <property type="entry name" value="AB HYDROLASE SUPERFAMILY PROTEIN YCLE"/>
    <property type="match status" value="1"/>
</dbReference>
<sequence>MTVRFRRAGTGEPLLLVHGIGHRHQAWEPVFDRLAAHHDVIAIDLPGFGESPVPPTGMPTDMAAIVATLRPVLADWGLDRPHVAGYSLGGAIGLELAASGLVASATALSPAGFFTDAERRRALRALSWMRVTSHLPTPLIRAALRSPGLRAWCFGPLVARPAALDAERALADALALRRCAGFGTVARAARGYRVDCVTLGACAVPVTIGWGDRDRIFGVHQAERARTKLPGARVQTLSGCGHVPMSDDPEAVATLILETTGALPRPVDPAAGLTGRSVRAEEAGLVAPEQHPDSNTCSPARVADAGGRRNLPA</sequence>
<evidence type="ECO:0000256" key="1">
    <source>
        <dbReference type="ARBA" id="ARBA00022801"/>
    </source>
</evidence>
<dbReference type="SUPFAM" id="SSF53474">
    <property type="entry name" value="alpha/beta-Hydrolases"/>
    <property type="match status" value="1"/>
</dbReference>
<feature type="region of interest" description="Disordered" evidence="2">
    <location>
        <begin position="285"/>
        <end position="313"/>
    </location>
</feature>